<dbReference type="PANTHER" id="PTHR30255">
    <property type="entry name" value="SINGLE-STRANDED-DNA-SPECIFIC EXONUCLEASE RECJ"/>
    <property type="match status" value="1"/>
</dbReference>
<dbReference type="GO" id="GO:0008409">
    <property type="term" value="F:5'-3' exonuclease activity"/>
    <property type="evidence" value="ECO:0007669"/>
    <property type="project" value="InterPro"/>
</dbReference>
<evidence type="ECO:0000256" key="4">
    <source>
        <dbReference type="ARBA" id="ARBA00022801"/>
    </source>
</evidence>
<evidence type="ECO:0000256" key="6">
    <source>
        <dbReference type="SAM" id="Coils"/>
    </source>
</evidence>
<dbReference type="GO" id="GO:0006281">
    <property type="term" value="P:DNA repair"/>
    <property type="evidence" value="ECO:0007669"/>
    <property type="project" value="InterPro"/>
</dbReference>
<comment type="similarity">
    <text evidence="1">Belongs to the RecJ family.</text>
</comment>
<evidence type="ECO:0000259" key="8">
    <source>
        <dbReference type="Pfam" id="PF02272"/>
    </source>
</evidence>
<dbReference type="RefSeq" id="WP_073020883.1">
    <property type="nucleotide sequence ID" value="NZ_FQXU01000009.1"/>
</dbReference>
<dbReference type="InterPro" id="IPR038763">
    <property type="entry name" value="DHH_sf"/>
</dbReference>
<sequence length="590" mass="66958">MKEKWIMREEKKIEEPTYKELGLNPIMGKILSNRGITTSKDIDLFINGSVDDLQDGFMMKDMHLAIDIIKKYVLEKKPILIYGDYDCDGVSSTYILLKGLKECGAKVSYHIPHRENEGYGMNEKRIGELYKEGYEIILTCDNGISAFNEVEYAKSLGMKVVVTDHHDIPFVELEDGRNEEKIPPADAIVNPKQKDCSYPFKNLCGAGIAYKFILCLCKELGIATSRVEDLVEIAAIATVCDVVDLVNENRIIVKEGLKRLNNTKNLGLKSLIKANNLQDKILNEYHLGFVIGPCINATGRLETADLALELLMSDNEKASNELAQKLLTLNRERQEMTNVSLEKVIDIIRDKGYEKDKVLFVYEPSIHESLAGIVAGRIRERYNAPAIVMTSGKEMPKGSGRSIEKYNMHKELTKCSDIIEKFGGHPMAAGLSVREENLPKLRDALLNNCELTEEDMLPEIRIDMHLPFRNLNYWLIEEIEALAPFGKGNPKPLFGEKDVYLKRIWFIGNERNSIRVSFSFDNTTITGIAFNIGDEFRKLLNRHFGEVKALEIETSSYCNIKCALVYYPLINEYNGNKTIQAKIESLRFIK</sequence>
<keyword evidence="4" id="KW-0378">Hydrolase</keyword>
<dbReference type="GO" id="GO:0006310">
    <property type="term" value="P:DNA recombination"/>
    <property type="evidence" value="ECO:0007669"/>
    <property type="project" value="InterPro"/>
</dbReference>
<dbReference type="Pfam" id="PF17768">
    <property type="entry name" value="RecJ_OB"/>
    <property type="match status" value="1"/>
</dbReference>
<dbReference type="Gene3D" id="3.90.1640.30">
    <property type="match status" value="1"/>
</dbReference>
<dbReference type="EMBL" id="FQXU01000009">
    <property type="protein sequence ID" value="SHI25180.1"/>
    <property type="molecule type" value="Genomic_DNA"/>
</dbReference>
<dbReference type="InterPro" id="IPR003156">
    <property type="entry name" value="DHHA1_dom"/>
</dbReference>
<dbReference type="NCBIfam" id="TIGR00644">
    <property type="entry name" value="recJ"/>
    <property type="match status" value="1"/>
</dbReference>
<keyword evidence="3" id="KW-0540">Nuclease</keyword>
<dbReference type="Gene3D" id="3.10.310.30">
    <property type="match status" value="1"/>
</dbReference>
<evidence type="ECO:0000256" key="1">
    <source>
        <dbReference type="ARBA" id="ARBA00005915"/>
    </source>
</evidence>
<evidence type="ECO:0000256" key="2">
    <source>
        <dbReference type="ARBA" id="ARBA00019841"/>
    </source>
</evidence>
<evidence type="ECO:0000313" key="10">
    <source>
        <dbReference type="EMBL" id="SHI25180.1"/>
    </source>
</evidence>
<evidence type="ECO:0000256" key="5">
    <source>
        <dbReference type="ARBA" id="ARBA00022839"/>
    </source>
</evidence>
<evidence type="ECO:0000313" key="11">
    <source>
        <dbReference type="Proteomes" id="UP000184241"/>
    </source>
</evidence>
<feature type="domain" description="RecJ OB" evidence="9">
    <location>
        <begin position="462"/>
        <end position="584"/>
    </location>
</feature>
<dbReference type="InterPro" id="IPR004610">
    <property type="entry name" value="RecJ"/>
</dbReference>
<gene>
    <name evidence="10" type="ORF">SAMN02745941_03127</name>
</gene>
<keyword evidence="6" id="KW-0175">Coiled coil</keyword>
<feature type="coiled-coil region" evidence="6">
    <location>
        <begin position="301"/>
        <end position="339"/>
    </location>
</feature>
<reference evidence="10 11" key="1">
    <citation type="submission" date="2016-11" db="EMBL/GenBank/DDBJ databases">
        <authorList>
            <person name="Jaros S."/>
            <person name="Januszkiewicz K."/>
            <person name="Wedrychowicz H."/>
        </authorList>
    </citation>
    <scope>NUCLEOTIDE SEQUENCE [LARGE SCALE GENOMIC DNA]</scope>
    <source>
        <strain evidence="10 11">DSM 6191</strain>
    </source>
</reference>
<dbReference type="Pfam" id="PF01368">
    <property type="entry name" value="DHH"/>
    <property type="match status" value="1"/>
</dbReference>
<keyword evidence="5 10" id="KW-0269">Exonuclease</keyword>
<dbReference type="AlphaFoldDB" id="A0A1M5ZLS4"/>
<dbReference type="PANTHER" id="PTHR30255:SF2">
    <property type="entry name" value="SINGLE-STRANDED-DNA-SPECIFIC EXONUCLEASE RECJ"/>
    <property type="match status" value="1"/>
</dbReference>
<dbReference type="Pfam" id="PF02272">
    <property type="entry name" value="DHHA1"/>
    <property type="match status" value="1"/>
</dbReference>
<dbReference type="GO" id="GO:0003676">
    <property type="term" value="F:nucleic acid binding"/>
    <property type="evidence" value="ECO:0007669"/>
    <property type="project" value="InterPro"/>
</dbReference>
<proteinExistence type="inferred from homology"/>
<name>A0A1M5ZLS4_9CLOT</name>
<dbReference type="Proteomes" id="UP000184241">
    <property type="component" value="Unassembled WGS sequence"/>
</dbReference>
<dbReference type="InterPro" id="IPR001667">
    <property type="entry name" value="DDH_dom"/>
</dbReference>
<accession>A0A1M5ZLS4</accession>
<feature type="domain" description="DDH" evidence="7">
    <location>
        <begin position="79"/>
        <end position="237"/>
    </location>
</feature>
<evidence type="ECO:0000259" key="7">
    <source>
        <dbReference type="Pfam" id="PF01368"/>
    </source>
</evidence>
<organism evidence="10 11">
    <name type="scientific">Clostridium intestinale DSM 6191</name>
    <dbReference type="NCBI Taxonomy" id="1121320"/>
    <lineage>
        <taxon>Bacteria</taxon>
        <taxon>Bacillati</taxon>
        <taxon>Bacillota</taxon>
        <taxon>Clostridia</taxon>
        <taxon>Eubacteriales</taxon>
        <taxon>Clostridiaceae</taxon>
        <taxon>Clostridium</taxon>
    </lineage>
</organism>
<protein>
    <recommendedName>
        <fullName evidence="2">Single-stranded-DNA-specific exonuclease RecJ</fullName>
    </recommendedName>
</protein>
<feature type="domain" description="DHHA1" evidence="8">
    <location>
        <begin position="356"/>
        <end position="446"/>
    </location>
</feature>
<evidence type="ECO:0000256" key="3">
    <source>
        <dbReference type="ARBA" id="ARBA00022722"/>
    </source>
</evidence>
<dbReference type="InterPro" id="IPR041122">
    <property type="entry name" value="RecJ_OB"/>
</dbReference>
<evidence type="ECO:0000259" key="9">
    <source>
        <dbReference type="Pfam" id="PF17768"/>
    </source>
</evidence>
<dbReference type="SUPFAM" id="SSF64182">
    <property type="entry name" value="DHH phosphoesterases"/>
    <property type="match status" value="1"/>
</dbReference>
<dbReference type="InterPro" id="IPR051673">
    <property type="entry name" value="SSDNA_exonuclease_RecJ"/>
</dbReference>